<evidence type="ECO:0000256" key="10">
    <source>
        <dbReference type="ARBA" id="ARBA00048372"/>
    </source>
</evidence>
<dbReference type="CDD" id="cd02152">
    <property type="entry name" value="OAT"/>
    <property type="match status" value="1"/>
</dbReference>
<dbReference type="EC" id="2.3.1.1" evidence="13"/>
<sequence>MKIIEGSITAPKGFKAAGVHCGIKKKKKDLAIIYCEVPANAAAVFTSNKVKAASILVSQDAIRKGSKIQAIVANSGSANACTGKKGIEDVKETVEFTAKEFGIQKNSVLVASTGKIGMSLPMDKIKQGIKKVVSMLDSNGSSDAALAILTTDKIKKEIAVEIKIDGVPVRIGGIAKGSGMIYPNMATMLCFLTTDILIDRNALKSALKTSVDSSFNLITVDGDRSTNDMVAVLANGLAGNEKVYRNSSAYRIFQQVLSYVCTFLAKMMVKDAEGATKFIEVKVAGAASFAEAKIAAFSIANSNLVKTAMYGEDPNWGRIVSAVGNAPIKLNPNKIDVFFSGIPVVCNNAPVSGGRERAKRLLSNNEIVIFVDLGIGKGKCSVWTSDLTPGYVKINAAYT</sequence>
<comment type="pathway">
    <text evidence="13">Amino-acid biosynthesis; L-arginine biosynthesis; L-ornithine and N-acetyl-L-glutamate from L-glutamate and N(2)-acetyl-L-ornithine (cyclic): step 1/1.</text>
</comment>
<comment type="catalytic activity">
    <reaction evidence="11 13">
        <text>N(2)-acetyl-L-ornithine + L-glutamate = N-acetyl-L-glutamate + L-ornithine</text>
        <dbReference type="Rhea" id="RHEA:15349"/>
        <dbReference type="ChEBI" id="CHEBI:29985"/>
        <dbReference type="ChEBI" id="CHEBI:44337"/>
        <dbReference type="ChEBI" id="CHEBI:46911"/>
        <dbReference type="ChEBI" id="CHEBI:57805"/>
        <dbReference type="EC" id="2.3.1.35"/>
    </reaction>
</comment>
<dbReference type="GO" id="GO:0006526">
    <property type="term" value="P:L-arginine biosynthetic process"/>
    <property type="evidence" value="ECO:0007669"/>
    <property type="project" value="UniProtKB-UniRule"/>
</dbReference>
<keyword evidence="13" id="KW-0963">Cytoplasm</keyword>
<reference evidence="14 15" key="1">
    <citation type="journal article" date="2016" name="Environ. Microbiol.">
        <title>Genomic resolution of a cold subsurface aquifer community provides metabolic insights for novel microbes adapted to high CO concentrations.</title>
        <authorList>
            <person name="Probst A.J."/>
            <person name="Castelle C.J."/>
            <person name="Singh A."/>
            <person name="Brown C.T."/>
            <person name="Anantharaman K."/>
            <person name="Sharon I."/>
            <person name="Hug L.A."/>
            <person name="Burstein D."/>
            <person name="Emerson J.B."/>
            <person name="Thomas B.C."/>
            <person name="Banfield J.F."/>
        </authorList>
    </citation>
    <scope>NUCLEOTIDE SEQUENCE [LARGE SCALE GENOMIC DNA]</scope>
    <source>
        <strain evidence="14">CG1_02_38_46</strain>
    </source>
</reference>
<name>A0A1J4SFJ0_9BACT</name>
<keyword evidence="9 13" id="KW-0012">Acyltransferase</keyword>
<dbReference type="EMBL" id="MNUO01000049">
    <property type="protein sequence ID" value="OIN97420.1"/>
    <property type="molecule type" value="Genomic_DNA"/>
</dbReference>
<dbReference type="GO" id="GO:0005737">
    <property type="term" value="C:cytoplasm"/>
    <property type="evidence" value="ECO:0007669"/>
    <property type="project" value="UniProtKB-SubCell"/>
</dbReference>
<dbReference type="Proteomes" id="UP000182278">
    <property type="component" value="Unassembled WGS sequence"/>
</dbReference>
<comment type="caution">
    <text evidence="14">The sequence shown here is derived from an EMBL/GenBank/DDBJ whole genome shotgun (WGS) entry which is preliminary data.</text>
</comment>
<comment type="subcellular location">
    <subcellularLocation>
        <location evidence="1 13">Cytoplasm</location>
    </subcellularLocation>
</comment>
<dbReference type="NCBIfam" id="NF003802">
    <property type="entry name" value="PRK05388.1"/>
    <property type="match status" value="1"/>
</dbReference>
<feature type="binding site" evidence="13">
    <location>
        <position position="150"/>
    </location>
    <ligand>
        <name>substrate</name>
    </ligand>
</feature>
<dbReference type="FunFam" id="3.10.20.340:FF:000001">
    <property type="entry name" value="Arginine biosynthesis bifunctional protein ArgJ, chloroplastic"/>
    <property type="match status" value="1"/>
</dbReference>
<comment type="pathway">
    <text evidence="13">Amino-acid biosynthesis; L-arginine biosynthesis; N(2)-acetyl-L-ornithine from L-glutamate: step 1/4.</text>
</comment>
<dbReference type="InterPro" id="IPR002813">
    <property type="entry name" value="Arg_biosynth_ArgJ"/>
</dbReference>
<evidence type="ECO:0000256" key="3">
    <source>
        <dbReference type="ARBA" id="ARBA00011475"/>
    </source>
</evidence>
<comment type="caution">
    <text evidence="13">Lacks conserved residue(s) required for the propagation of feature annotation.</text>
</comment>
<evidence type="ECO:0000256" key="12">
    <source>
        <dbReference type="ARBA" id="ARBA00054976"/>
    </source>
</evidence>
<feature type="site" description="Cleavage; by autolysis" evidence="13">
    <location>
        <begin position="186"/>
        <end position="187"/>
    </location>
</feature>
<keyword evidence="5 13" id="KW-0028">Amino-acid biosynthesis</keyword>
<feature type="binding site" evidence="13">
    <location>
        <position position="176"/>
    </location>
    <ligand>
        <name>substrate</name>
    </ligand>
</feature>
<dbReference type="EC" id="2.3.1.35" evidence="13"/>
<comment type="similarity">
    <text evidence="2 13">Belongs to the ArgJ family.</text>
</comment>
<dbReference type="Gene3D" id="3.10.20.340">
    <property type="entry name" value="ArgJ beta chain, C-terminal domain"/>
    <property type="match status" value="1"/>
</dbReference>
<comment type="subunit">
    <text evidence="3 13">Heterotetramer of two alpha and two beta chains.</text>
</comment>
<feature type="site" description="Involved in the stabilization of negative charge on the oxyanion by the formation of the oxyanion hole" evidence="13">
    <location>
        <position position="113"/>
    </location>
</feature>
<dbReference type="InterPro" id="IPR042195">
    <property type="entry name" value="ArgJ_beta_C"/>
</dbReference>
<dbReference type="AlphaFoldDB" id="A0A1J4SFJ0"/>
<evidence type="ECO:0000256" key="7">
    <source>
        <dbReference type="ARBA" id="ARBA00022813"/>
    </source>
</evidence>
<evidence type="ECO:0000256" key="5">
    <source>
        <dbReference type="ARBA" id="ARBA00022605"/>
    </source>
</evidence>
<evidence type="ECO:0000256" key="11">
    <source>
        <dbReference type="ARBA" id="ARBA00049439"/>
    </source>
</evidence>
<dbReference type="GO" id="GO:0004042">
    <property type="term" value="F:L-glutamate N-acetyltransferase activity"/>
    <property type="evidence" value="ECO:0007669"/>
    <property type="project" value="UniProtKB-UniRule"/>
</dbReference>
<keyword evidence="4 13" id="KW-0055">Arginine biosynthesis</keyword>
<comment type="catalytic activity">
    <reaction evidence="10 13">
        <text>L-glutamate + acetyl-CoA = N-acetyl-L-glutamate + CoA + H(+)</text>
        <dbReference type="Rhea" id="RHEA:24292"/>
        <dbReference type="ChEBI" id="CHEBI:15378"/>
        <dbReference type="ChEBI" id="CHEBI:29985"/>
        <dbReference type="ChEBI" id="CHEBI:44337"/>
        <dbReference type="ChEBI" id="CHEBI:57287"/>
        <dbReference type="ChEBI" id="CHEBI:57288"/>
        <dbReference type="EC" id="2.3.1.1"/>
    </reaction>
</comment>
<evidence type="ECO:0000256" key="9">
    <source>
        <dbReference type="ARBA" id="ARBA00023315"/>
    </source>
</evidence>
<feature type="binding site" evidence="13">
    <location>
        <position position="187"/>
    </location>
    <ligand>
        <name>substrate</name>
    </ligand>
</feature>
<feature type="chain" id="PRO_5023386229" description="Arginine biosynthesis bifunctional protein ArgJ beta chain" evidence="13">
    <location>
        <begin position="187"/>
        <end position="399"/>
    </location>
</feature>
<feature type="site" description="Involved in the stabilization of negative charge on the oxyanion by the formation of the oxyanion hole" evidence="13">
    <location>
        <position position="114"/>
    </location>
</feature>
<keyword evidence="7 13" id="KW-0068">Autocatalytic cleavage</keyword>
<dbReference type="FunFam" id="3.60.70.12:FF:000001">
    <property type="entry name" value="Arginine biosynthesis bifunctional protein ArgJ, chloroplastic"/>
    <property type="match status" value="1"/>
</dbReference>
<keyword evidence="8 13" id="KW-0511">Multifunctional enzyme</keyword>
<dbReference type="Gene3D" id="3.60.70.12">
    <property type="entry name" value="L-amino peptidase D-ALA esterase/amidase"/>
    <property type="match status" value="1"/>
</dbReference>
<evidence type="ECO:0000256" key="2">
    <source>
        <dbReference type="ARBA" id="ARBA00006774"/>
    </source>
</evidence>
<dbReference type="InterPro" id="IPR016117">
    <property type="entry name" value="ArgJ-like_dom_sf"/>
</dbReference>
<evidence type="ECO:0000256" key="6">
    <source>
        <dbReference type="ARBA" id="ARBA00022679"/>
    </source>
</evidence>
<evidence type="ECO:0000256" key="8">
    <source>
        <dbReference type="ARBA" id="ARBA00023268"/>
    </source>
</evidence>
<feature type="binding site" evidence="13">
    <location>
        <position position="395"/>
    </location>
    <ligand>
        <name>substrate</name>
    </ligand>
</feature>
<dbReference type="NCBIfam" id="TIGR00120">
    <property type="entry name" value="ArgJ"/>
    <property type="match status" value="1"/>
</dbReference>
<evidence type="ECO:0000256" key="1">
    <source>
        <dbReference type="ARBA" id="ARBA00004496"/>
    </source>
</evidence>
<proteinExistence type="inferred from homology"/>
<comment type="function">
    <text evidence="12 13">Catalyzes two activities which are involved in the cyclic version of arginine biosynthesis: the synthesis of N-acetylglutamate from glutamate and acetyl-CoA as the acetyl donor, and of ornithine by transacetylation between N(2)-acetylornithine and glutamate.</text>
</comment>
<dbReference type="GO" id="GO:0004358">
    <property type="term" value="F:L-glutamate N-acetyltransferase activity, acting on acetyl-L-ornithine as donor"/>
    <property type="evidence" value="ECO:0007669"/>
    <property type="project" value="UniProtKB-UniRule"/>
</dbReference>
<protein>
    <recommendedName>
        <fullName evidence="13">Arginine biosynthesis bifunctional protein ArgJ</fullName>
    </recommendedName>
    <domain>
        <recommendedName>
            <fullName evidence="13">Glutamate N-acetyltransferase</fullName>
            <ecNumber evidence="13">2.3.1.35</ecNumber>
        </recommendedName>
        <alternativeName>
            <fullName evidence="13">Ornithine acetyltransferase</fullName>
            <shortName evidence="13">OATase</shortName>
        </alternativeName>
        <alternativeName>
            <fullName evidence="13">Ornithine transacetylase</fullName>
        </alternativeName>
    </domain>
    <domain>
        <recommendedName>
            <fullName evidence="13">Amino-acid acetyltransferase</fullName>
            <ecNumber evidence="13">2.3.1.1</ecNumber>
        </recommendedName>
        <alternativeName>
            <fullName evidence="13">N-acetylglutamate synthase</fullName>
            <shortName evidence="13">AGSase</shortName>
        </alternativeName>
    </domain>
    <component>
        <recommendedName>
            <fullName evidence="13">Arginine biosynthesis bifunctional protein ArgJ alpha chain</fullName>
        </recommendedName>
    </component>
    <component>
        <recommendedName>
            <fullName evidence="13">Arginine biosynthesis bifunctional protein ArgJ beta chain</fullName>
        </recommendedName>
    </component>
</protein>
<dbReference type="SUPFAM" id="SSF56266">
    <property type="entry name" value="DmpA/ArgJ-like"/>
    <property type="match status" value="1"/>
</dbReference>
<dbReference type="FunFam" id="3.30.2330.10:FF:000001">
    <property type="entry name" value="Arginine biosynthesis bifunctional protein ArgJ, mitochondrial"/>
    <property type="match status" value="1"/>
</dbReference>
<organism evidence="14 15">
    <name type="scientific">Candidatus Desantisbacteria bacterium CG1_02_38_46</name>
    <dbReference type="NCBI Taxonomy" id="1817893"/>
    <lineage>
        <taxon>Bacteria</taxon>
        <taxon>Candidatus Desantisiibacteriota</taxon>
    </lineage>
</organism>
<evidence type="ECO:0000256" key="4">
    <source>
        <dbReference type="ARBA" id="ARBA00022571"/>
    </source>
</evidence>
<feature type="active site" description="Nucleophile" evidence="13">
    <location>
        <position position="187"/>
    </location>
</feature>
<accession>A0A1J4SFJ0</accession>
<feature type="binding site" evidence="13">
    <location>
        <position position="273"/>
    </location>
    <ligand>
        <name>substrate</name>
    </ligand>
</feature>
<dbReference type="PANTHER" id="PTHR23100:SF0">
    <property type="entry name" value="ARGININE BIOSYNTHESIS BIFUNCTIONAL PROTEIN ARGJ, MITOCHONDRIAL"/>
    <property type="match status" value="1"/>
</dbReference>
<dbReference type="Pfam" id="PF01960">
    <property type="entry name" value="ArgJ"/>
    <property type="match status" value="1"/>
</dbReference>
<dbReference type="STRING" id="1817893.AUJ66_03455"/>
<dbReference type="HAMAP" id="MF_01106">
    <property type="entry name" value="ArgJ"/>
    <property type="match status" value="1"/>
</dbReference>
<evidence type="ECO:0000313" key="14">
    <source>
        <dbReference type="EMBL" id="OIN97420.1"/>
    </source>
</evidence>
<dbReference type="GO" id="GO:0006592">
    <property type="term" value="P:ornithine biosynthetic process"/>
    <property type="evidence" value="ECO:0007669"/>
    <property type="project" value="TreeGrafter"/>
</dbReference>
<keyword evidence="6 13" id="KW-0808">Transferase</keyword>
<evidence type="ECO:0000313" key="15">
    <source>
        <dbReference type="Proteomes" id="UP000182278"/>
    </source>
</evidence>
<dbReference type="UniPathway" id="UPA00068">
    <property type="reaction ID" value="UER00106"/>
</dbReference>
<evidence type="ECO:0000256" key="13">
    <source>
        <dbReference type="HAMAP-Rule" id="MF_01106"/>
    </source>
</evidence>
<gene>
    <name evidence="13" type="primary">argJ</name>
    <name evidence="14" type="ORF">AUJ66_03455</name>
</gene>
<feature type="chain" id="PRO_5023386230" description="Arginine biosynthesis bifunctional protein ArgJ alpha chain" evidence="13">
    <location>
        <begin position="1"/>
        <end position="186"/>
    </location>
</feature>
<dbReference type="Gene3D" id="3.30.2330.10">
    <property type="entry name" value="arginine biosynthesis bifunctional protein suprefamily"/>
    <property type="match status" value="1"/>
</dbReference>
<dbReference type="PANTHER" id="PTHR23100">
    <property type="entry name" value="ARGININE BIOSYNTHESIS BIFUNCTIONAL PROTEIN ARGJ"/>
    <property type="match status" value="1"/>
</dbReference>